<evidence type="ECO:0000256" key="10">
    <source>
        <dbReference type="ARBA" id="ARBA00023136"/>
    </source>
</evidence>
<dbReference type="GO" id="GO:0007268">
    <property type="term" value="P:chemical synaptic transmission"/>
    <property type="evidence" value="ECO:0007669"/>
    <property type="project" value="TreeGrafter"/>
</dbReference>
<dbReference type="GO" id="GO:0055064">
    <property type="term" value="P:chloride ion homeostasis"/>
    <property type="evidence" value="ECO:0007669"/>
    <property type="project" value="TreeGrafter"/>
</dbReference>
<dbReference type="InterPro" id="IPR004841">
    <property type="entry name" value="AA-permease/SLC12A_dom"/>
</dbReference>
<keyword evidence="10 15" id="KW-0472">Membrane</keyword>
<dbReference type="VEuPathDB" id="VectorBase:CSON006064"/>
<reference evidence="18" key="2">
    <citation type="submission" date="2018-07" db="EMBL/GenBank/DDBJ databases">
        <authorList>
            <person name="Quirk P.G."/>
            <person name="Krulwich T.A."/>
        </authorList>
    </citation>
    <scope>NUCLEOTIDE SEQUENCE</scope>
</reference>
<keyword evidence="11" id="KW-0325">Glycoprotein</keyword>
<feature type="domain" description="Amino acid permease/ SLC12A" evidence="16">
    <location>
        <begin position="193"/>
        <end position="355"/>
    </location>
</feature>
<dbReference type="PANTHER" id="PTHR11827:SF73">
    <property type="entry name" value="KAZACHOC, ISOFORM G"/>
    <property type="match status" value="1"/>
</dbReference>
<evidence type="ECO:0000256" key="2">
    <source>
        <dbReference type="ARBA" id="ARBA00022475"/>
    </source>
</evidence>
<keyword evidence="2" id="KW-1003">Cell membrane</keyword>
<sequence length="524" mass="56773">MLFYTGTTLAAAMYIVGAVEIVLTYMAPWLSIFGDFTKDANIMYNNFRVYGSILLVIMGCIVFVGVKFVNKFAGVALACVIFSIIAVYVGIFTNIKGNDKLHMCILGNRLLKDIDLGNCTKDRGSGLWNIFCENGECDEYFKESNVSIVQGIRGLESGVLFENLMPSFLENGQYIAYGREPKDYEKTKENSYNQVMADITTSFTILIGIFFPSVTGIMAGSNRSGDLADAQKSIPIGTICAILTTSTVYLSCVVLFAGTVDNLLLRDKFGQSIGGKLVVANIAWPNQWVILIGSFLSTLGAGLQSLTGAPRLLQAIAKDQIIPFLQPFAVSSKRGEPTRALLLTLCICQCGILLGIMAGSNRSGDLADAQKSIPIGTICAILTTSTVYLSFGQSIGGKLVVANIAWPNQWVILIGSFLSTLGAGLQSLTGAPRLLQAIAKDQIIPFLQPFAVSSKRGEPTRALLLTLCICQCGILLGNVDILAPLLSMFFLMCYGFVIWLVLFKHCYEHLIGVHDSVSITGYYH</sequence>
<evidence type="ECO:0000256" key="3">
    <source>
        <dbReference type="ARBA" id="ARBA00022538"/>
    </source>
</evidence>
<dbReference type="PANTHER" id="PTHR11827">
    <property type="entry name" value="SOLUTE CARRIER FAMILY 12, CATION COTRANSPORTERS"/>
    <property type="match status" value="1"/>
</dbReference>
<keyword evidence="4" id="KW-0597">Phosphoprotein</keyword>
<feature type="transmembrane region" description="Helical" evidence="15">
    <location>
        <begin position="47"/>
        <end position="66"/>
    </location>
</feature>
<evidence type="ECO:0000256" key="1">
    <source>
        <dbReference type="ARBA" id="ARBA00004141"/>
    </source>
</evidence>
<protein>
    <submittedName>
        <fullName evidence="17">CSON006064 protein</fullName>
    </submittedName>
</protein>
<accession>A0A336L8L9</accession>
<dbReference type="InterPro" id="IPR002293">
    <property type="entry name" value="AA/rel_permease1"/>
</dbReference>
<feature type="transmembrane region" description="Helical" evidence="15">
    <location>
        <begin position="195"/>
        <end position="214"/>
    </location>
</feature>
<keyword evidence="7" id="KW-0630">Potassium</keyword>
<dbReference type="PRINTS" id="PR01081">
    <property type="entry name" value="KCLTRNSPORT"/>
</dbReference>
<evidence type="ECO:0000256" key="4">
    <source>
        <dbReference type="ARBA" id="ARBA00022553"/>
    </source>
</evidence>
<dbReference type="AlphaFoldDB" id="A0A336L8L9"/>
<evidence type="ECO:0000256" key="9">
    <source>
        <dbReference type="ARBA" id="ARBA00023065"/>
    </source>
</evidence>
<feature type="transmembrane region" description="Helical" evidence="15">
    <location>
        <begin position="6"/>
        <end position="26"/>
    </location>
</feature>
<gene>
    <name evidence="17" type="primary">CSON006064</name>
</gene>
<evidence type="ECO:0000256" key="11">
    <source>
        <dbReference type="ARBA" id="ARBA00023180"/>
    </source>
</evidence>
<dbReference type="GO" id="GO:0055075">
    <property type="term" value="P:potassium ion homeostasis"/>
    <property type="evidence" value="ECO:0007669"/>
    <property type="project" value="TreeGrafter"/>
</dbReference>
<feature type="transmembrane region" description="Helical" evidence="15">
    <location>
        <begin position="72"/>
        <end position="93"/>
    </location>
</feature>
<dbReference type="GO" id="GO:0005886">
    <property type="term" value="C:plasma membrane"/>
    <property type="evidence" value="ECO:0007669"/>
    <property type="project" value="TreeGrafter"/>
</dbReference>
<evidence type="ECO:0000259" key="16">
    <source>
        <dbReference type="Pfam" id="PF00324"/>
    </source>
</evidence>
<keyword evidence="12" id="KW-0868">Chloride</keyword>
<dbReference type="GO" id="GO:0015379">
    <property type="term" value="F:potassium:chloride symporter activity"/>
    <property type="evidence" value="ECO:0007669"/>
    <property type="project" value="InterPro"/>
</dbReference>
<organism evidence="17">
    <name type="scientific">Culicoides sonorensis</name>
    <name type="common">Biting midge</name>
    <dbReference type="NCBI Taxonomy" id="179676"/>
    <lineage>
        <taxon>Eukaryota</taxon>
        <taxon>Metazoa</taxon>
        <taxon>Ecdysozoa</taxon>
        <taxon>Arthropoda</taxon>
        <taxon>Hexapoda</taxon>
        <taxon>Insecta</taxon>
        <taxon>Pterygota</taxon>
        <taxon>Neoptera</taxon>
        <taxon>Endopterygota</taxon>
        <taxon>Diptera</taxon>
        <taxon>Nematocera</taxon>
        <taxon>Chironomoidea</taxon>
        <taxon>Ceratopogonidae</taxon>
        <taxon>Ceratopogoninae</taxon>
        <taxon>Culicoides</taxon>
        <taxon>Monoculicoides</taxon>
    </lineage>
</organism>
<evidence type="ECO:0000256" key="6">
    <source>
        <dbReference type="ARBA" id="ARBA00022847"/>
    </source>
</evidence>
<dbReference type="Gene3D" id="1.20.1740.10">
    <property type="entry name" value="Amino acid/polyamine transporter I"/>
    <property type="match status" value="2"/>
</dbReference>
<dbReference type="GO" id="GO:0045202">
    <property type="term" value="C:synapse"/>
    <property type="evidence" value="ECO:0007669"/>
    <property type="project" value="GOC"/>
</dbReference>
<reference evidence="17" key="1">
    <citation type="submission" date="2018-04" db="EMBL/GenBank/DDBJ databases">
        <authorList>
            <person name="Go L.Y."/>
            <person name="Mitchell J.A."/>
        </authorList>
    </citation>
    <scope>NUCLEOTIDE SEQUENCE</scope>
    <source>
        <tissue evidence="17">Whole organism</tissue>
    </source>
</reference>
<feature type="transmembrane region" description="Helical" evidence="15">
    <location>
        <begin position="340"/>
        <end position="360"/>
    </location>
</feature>
<dbReference type="GO" id="GO:0006884">
    <property type="term" value="P:cell volume homeostasis"/>
    <property type="evidence" value="ECO:0007669"/>
    <property type="project" value="TreeGrafter"/>
</dbReference>
<feature type="transmembrane region" description="Helical" evidence="15">
    <location>
        <begin position="234"/>
        <end position="257"/>
    </location>
</feature>
<keyword evidence="8 15" id="KW-1133">Transmembrane helix</keyword>
<evidence type="ECO:0000313" key="17">
    <source>
        <dbReference type="EMBL" id="SSX13744.1"/>
    </source>
</evidence>
<dbReference type="EMBL" id="UFQS01002304">
    <property type="protein sequence ID" value="SSX13744.1"/>
    <property type="molecule type" value="Genomic_DNA"/>
</dbReference>
<keyword evidence="3" id="KW-0633">Potassium transport</keyword>
<feature type="transmembrane region" description="Helical" evidence="15">
    <location>
        <begin position="372"/>
        <end position="391"/>
    </location>
</feature>
<comment type="subcellular location">
    <subcellularLocation>
        <location evidence="1">Membrane</location>
        <topology evidence="1">Multi-pass membrane protein</topology>
    </subcellularLocation>
</comment>
<comment type="similarity">
    <text evidence="13">Belongs to the SLC12A transporter family. K/Cl co-transporter subfamily.</text>
</comment>
<dbReference type="Pfam" id="PF13520">
    <property type="entry name" value="AA_permease_2"/>
    <property type="match status" value="1"/>
</dbReference>
<feature type="transmembrane region" description="Helical" evidence="15">
    <location>
        <begin position="485"/>
        <end position="503"/>
    </location>
</feature>
<evidence type="ECO:0000256" key="12">
    <source>
        <dbReference type="ARBA" id="ARBA00023214"/>
    </source>
</evidence>
<dbReference type="Pfam" id="PF00324">
    <property type="entry name" value="AA_permease"/>
    <property type="match status" value="1"/>
</dbReference>
<dbReference type="GO" id="GO:1990573">
    <property type="term" value="P:potassium ion import across plasma membrane"/>
    <property type="evidence" value="ECO:0007669"/>
    <property type="project" value="TreeGrafter"/>
</dbReference>
<keyword evidence="9" id="KW-0406">Ion transport</keyword>
<proteinExistence type="inferred from homology"/>
<evidence type="ECO:0000256" key="15">
    <source>
        <dbReference type="SAM" id="Phobius"/>
    </source>
</evidence>
<name>A0A336L8L9_CULSO</name>
<comment type="catalytic activity">
    <reaction evidence="14">
        <text>K(+)(in) + chloride(in) = K(+)(out) + chloride(out)</text>
        <dbReference type="Rhea" id="RHEA:72427"/>
        <dbReference type="ChEBI" id="CHEBI:17996"/>
        <dbReference type="ChEBI" id="CHEBI:29103"/>
    </reaction>
</comment>
<evidence type="ECO:0000256" key="5">
    <source>
        <dbReference type="ARBA" id="ARBA00022692"/>
    </source>
</evidence>
<dbReference type="InterPro" id="IPR000076">
    <property type="entry name" value="KCL_cotranspt"/>
</dbReference>
<keyword evidence="6" id="KW-0813">Transport</keyword>
<evidence type="ECO:0000256" key="8">
    <source>
        <dbReference type="ARBA" id="ARBA00022989"/>
    </source>
</evidence>
<dbReference type="InterPro" id="IPR004842">
    <property type="entry name" value="SLC12A_fam"/>
</dbReference>
<evidence type="ECO:0000256" key="7">
    <source>
        <dbReference type="ARBA" id="ARBA00022958"/>
    </source>
</evidence>
<keyword evidence="6" id="KW-0769">Symport</keyword>
<evidence type="ECO:0000256" key="14">
    <source>
        <dbReference type="ARBA" id="ARBA00047825"/>
    </source>
</evidence>
<evidence type="ECO:0000313" key="18">
    <source>
        <dbReference type="EMBL" id="SSX33165.1"/>
    </source>
</evidence>
<keyword evidence="5 15" id="KW-0812">Transmembrane</keyword>
<evidence type="ECO:0000256" key="13">
    <source>
        <dbReference type="ARBA" id="ARBA00046331"/>
    </source>
</evidence>
<dbReference type="EMBL" id="UFQT01002304">
    <property type="protein sequence ID" value="SSX33165.1"/>
    <property type="molecule type" value="Genomic_DNA"/>
</dbReference>